<feature type="coiled-coil region" evidence="1">
    <location>
        <begin position="86"/>
        <end position="113"/>
    </location>
</feature>
<evidence type="ECO:0000256" key="1">
    <source>
        <dbReference type="SAM" id="Coils"/>
    </source>
</evidence>
<dbReference type="OrthoDB" id="8286478at2759"/>
<reference evidence="2" key="1">
    <citation type="submission" date="2021-12" db="EMBL/GenBank/DDBJ databases">
        <authorList>
            <person name="King R."/>
        </authorList>
    </citation>
    <scope>NUCLEOTIDE SEQUENCE</scope>
</reference>
<keyword evidence="1" id="KW-0175">Coiled coil</keyword>
<accession>A0A9P0AW63</accession>
<dbReference type="EMBL" id="OV121142">
    <property type="protein sequence ID" value="CAH0549756.1"/>
    <property type="molecule type" value="Genomic_DNA"/>
</dbReference>
<evidence type="ECO:0000313" key="3">
    <source>
        <dbReference type="Proteomes" id="UP001154078"/>
    </source>
</evidence>
<dbReference type="AlphaFoldDB" id="A0A9P0AW63"/>
<evidence type="ECO:0000313" key="2">
    <source>
        <dbReference type="EMBL" id="CAH0549756.1"/>
    </source>
</evidence>
<dbReference type="Gene3D" id="1.20.120.20">
    <property type="entry name" value="Apolipoprotein"/>
    <property type="match status" value="1"/>
</dbReference>
<dbReference type="Proteomes" id="UP001154078">
    <property type="component" value="Chromosome 11"/>
</dbReference>
<name>A0A9P0AW63_BRAAE</name>
<proteinExistence type="predicted"/>
<keyword evidence="3" id="KW-1185">Reference proteome</keyword>
<sequence length="179" mass="20528">MSLVQSSSVINVQNSFNGDVIQRANTIILCLREKTEELSKEKPKDASKAAKTTYQKLKTFFVLQANDIHETVEETKADVHTTEIKKERLGKMFDSMAKEIENQRQEAMDALEDMTPTQQDEYLIFWGHFLEFFTDLFAWLKKLVLDIVEGIKNGFKLIGTAIKGLFESIADFFKTVFST</sequence>
<gene>
    <name evidence="2" type="ORF">MELIAE_LOCUS2799</name>
</gene>
<organism evidence="2 3">
    <name type="scientific">Brassicogethes aeneus</name>
    <name type="common">Rape pollen beetle</name>
    <name type="synonym">Meligethes aeneus</name>
    <dbReference type="NCBI Taxonomy" id="1431903"/>
    <lineage>
        <taxon>Eukaryota</taxon>
        <taxon>Metazoa</taxon>
        <taxon>Ecdysozoa</taxon>
        <taxon>Arthropoda</taxon>
        <taxon>Hexapoda</taxon>
        <taxon>Insecta</taxon>
        <taxon>Pterygota</taxon>
        <taxon>Neoptera</taxon>
        <taxon>Endopterygota</taxon>
        <taxon>Coleoptera</taxon>
        <taxon>Polyphaga</taxon>
        <taxon>Cucujiformia</taxon>
        <taxon>Nitidulidae</taxon>
        <taxon>Meligethinae</taxon>
        <taxon>Brassicogethes</taxon>
    </lineage>
</organism>
<protein>
    <submittedName>
        <fullName evidence="2">Uncharacterized protein</fullName>
    </submittedName>
</protein>